<feature type="region of interest" description="Disordered" evidence="1">
    <location>
        <begin position="365"/>
        <end position="385"/>
    </location>
</feature>
<gene>
    <name evidence="2" type="ORF">AMS68_000590</name>
</gene>
<evidence type="ECO:0000313" key="2">
    <source>
        <dbReference type="EMBL" id="QIW95072.1"/>
    </source>
</evidence>
<feature type="compositionally biased region" description="Polar residues" evidence="1">
    <location>
        <begin position="127"/>
        <end position="146"/>
    </location>
</feature>
<accession>A0A6H0XK12</accession>
<proteinExistence type="predicted"/>
<feature type="compositionally biased region" description="Polar residues" evidence="1">
    <location>
        <begin position="365"/>
        <end position="382"/>
    </location>
</feature>
<feature type="compositionally biased region" description="Polar residues" evidence="1">
    <location>
        <begin position="1"/>
        <end position="14"/>
    </location>
</feature>
<reference evidence="2 3" key="1">
    <citation type="journal article" date="2016" name="Sci. Rep.">
        <title>Peltaster fructicola genome reveals evolution from an invasive phytopathogen to an ectophytic parasite.</title>
        <authorList>
            <person name="Xu C."/>
            <person name="Chen H."/>
            <person name="Gleason M.L."/>
            <person name="Xu J.R."/>
            <person name="Liu H."/>
            <person name="Zhang R."/>
            <person name="Sun G."/>
        </authorList>
    </citation>
    <scope>NUCLEOTIDE SEQUENCE [LARGE SCALE GENOMIC DNA]</scope>
    <source>
        <strain evidence="2 3">LNHT1506</strain>
    </source>
</reference>
<dbReference type="AlphaFoldDB" id="A0A6H0XK12"/>
<evidence type="ECO:0000256" key="1">
    <source>
        <dbReference type="SAM" id="MobiDB-lite"/>
    </source>
</evidence>
<name>A0A6H0XK12_9PEZI</name>
<evidence type="ECO:0000313" key="3">
    <source>
        <dbReference type="Proteomes" id="UP000503462"/>
    </source>
</evidence>
<dbReference type="EMBL" id="CP051139">
    <property type="protein sequence ID" value="QIW95072.1"/>
    <property type="molecule type" value="Genomic_DNA"/>
</dbReference>
<feature type="region of interest" description="Disordered" evidence="1">
    <location>
        <begin position="1"/>
        <end position="26"/>
    </location>
</feature>
<keyword evidence="3" id="KW-1185">Reference proteome</keyword>
<dbReference type="OrthoDB" id="5383338at2759"/>
<organism evidence="2 3">
    <name type="scientific">Peltaster fructicola</name>
    <dbReference type="NCBI Taxonomy" id="286661"/>
    <lineage>
        <taxon>Eukaryota</taxon>
        <taxon>Fungi</taxon>
        <taxon>Dikarya</taxon>
        <taxon>Ascomycota</taxon>
        <taxon>Pezizomycotina</taxon>
        <taxon>Dothideomycetes</taxon>
        <taxon>Dothideomycetes incertae sedis</taxon>
        <taxon>Peltaster</taxon>
    </lineage>
</organism>
<feature type="region of interest" description="Disordered" evidence="1">
    <location>
        <begin position="122"/>
        <end position="146"/>
    </location>
</feature>
<sequence>MSTPSQLSIFPSPSKQRDPNTRQPQLRDVTHRSTELHGLALHFKTVQSSPPKIQQAVERVHHIANGEERTLSQESVIQAFRQQHKEKRSSLANLKTLQEGTAQQSFGHDSRQPDKPALRSALKTRGSGLTSHSSAQSLRTSVSTTSIKHASDLVETPATEYTRCSLDRKHEAAISAHSESNRLTEQCSINRDGASPAYPERMNRAFPPRSRSIRSAKTIVSDVDSTTTTRNRSIFPQYDMTKPLSQQRYYPRTAAAPITTLVLPPVKTTPKAPVRKDSGVAISSTYECVPESDPEDVNAIWRASTRLGACEGRKVQLSLSQSSGQDRTYTIVQGPHRLFSARLDQSAAKDSTVQLVVEKIDPGDQETQSLGNITLPPSSSMRSPDATCRTPIFPHQAALDALAAASNSPRAKSISLFDPKASSRAAEALANEGCCPEARRLYTSELVLITCTRDSVGTVSATYMLEHPIAGDFPITVERSVPVSRIYTSQTSQIKVTIHHPSTTATDISEGALALASFDFARKACVLDLPSILTLEAEYMLDTVLAALFGTAAMENEHTLQHSMTFAAPPKDAVKEFKKKRGFLRRTKKTEKSQSGGIWSLKRTGVREIDEPIEEMPSLARGTLAILELGINGAFWALEKGFKTLDEKAAARQ</sequence>
<dbReference type="Proteomes" id="UP000503462">
    <property type="component" value="Chromosome 1"/>
</dbReference>
<protein>
    <submittedName>
        <fullName evidence="2">Uncharacterized protein</fullName>
    </submittedName>
</protein>